<name>A0ABN7UY51_GIGMA</name>
<evidence type="ECO:0000313" key="2">
    <source>
        <dbReference type="Proteomes" id="UP000789901"/>
    </source>
</evidence>
<sequence length="51" mass="6173">MSCSEFTYLNFEEYDAFEESSKEEMFKIAQALLKNNAEYDKNYDIDWNDIE</sequence>
<gene>
    <name evidence="1" type="ORF">GMARGA_LOCUS12097</name>
</gene>
<comment type="caution">
    <text evidence="1">The sequence shown here is derived from an EMBL/GenBank/DDBJ whole genome shotgun (WGS) entry which is preliminary data.</text>
</comment>
<evidence type="ECO:0000313" key="1">
    <source>
        <dbReference type="EMBL" id="CAG8700566.1"/>
    </source>
</evidence>
<reference evidence="1 2" key="1">
    <citation type="submission" date="2021-06" db="EMBL/GenBank/DDBJ databases">
        <authorList>
            <person name="Kallberg Y."/>
            <person name="Tangrot J."/>
            <person name="Rosling A."/>
        </authorList>
    </citation>
    <scope>NUCLEOTIDE SEQUENCE [LARGE SCALE GENOMIC DNA]</scope>
    <source>
        <strain evidence="1 2">120-4 pot B 10/14</strain>
    </source>
</reference>
<dbReference type="Proteomes" id="UP000789901">
    <property type="component" value="Unassembled WGS sequence"/>
</dbReference>
<proteinExistence type="predicted"/>
<accession>A0ABN7UY51</accession>
<protein>
    <submittedName>
        <fullName evidence="1">34667_t:CDS:1</fullName>
    </submittedName>
</protein>
<organism evidence="1 2">
    <name type="scientific">Gigaspora margarita</name>
    <dbReference type="NCBI Taxonomy" id="4874"/>
    <lineage>
        <taxon>Eukaryota</taxon>
        <taxon>Fungi</taxon>
        <taxon>Fungi incertae sedis</taxon>
        <taxon>Mucoromycota</taxon>
        <taxon>Glomeromycotina</taxon>
        <taxon>Glomeromycetes</taxon>
        <taxon>Diversisporales</taxon>
        <taxon>Gigasporaceae</taxon>
        <taxon>Gigaspora</taxon>
    </lineage>
</organism>
<feature type="non-terminal residue" evidence="1">
    <location>
        <position position="51"/>
    </location>
</feature>
<dbReference type="EMBL" id="CAJVQB010007286">
    <property type="protein sequence ID" value="CAG8700566.1"/>
    <property type="molecule type" value="Genomic_DNA"/>
</dbReference>
<keyword evidence="2" id="KW-1185">Reference proteome</keyword>